<evidence type="ECO:0000256" key="9">
    <source>
        <dbReference type="SAM" id="MobiDB-lite"/>
    </source>
</evidence>
<sequence>MSSSEHNDIVADDFENFKTIQAGLSTAVDDDSSSNNNNNQHRAATSHDGTTQPNNIALKAYDDEDNTSILMTFHNTKPSPLIIVLTIISSISGFMFGYDTGYISSALVAIGTDLDNKVLTYGEKEIITAATSLGALCTAVIAGLLADCFGRKPVIMFSNVLFLIGASMQCGAHTFWVMTVGRFIMGFGIGIGSLVSPLFISEISPSRFRGRLTVINCLCITGGQLVAYGCGAGLTQVENGWRILVGIGLIPPAIQFVVFFWLPDTPRFYIMKGQLDKACKVLAKTHLGATEDLIHDKVDELSRLNNSIPGKNIFERTINTIKEVHRVPSNLRALIIACGLQGIQQFTGFNSLMYFSSTIFETVGFKNSTAVSIIVAATNFVFTIIAFFIIDRVGRRLILLIAIPGMIVSLVICAVAFHFMGIKFDGGQAVVQSDGISGWGIVIIVGMICYVGSYAIGIGNVPWQQSELFPQNVRGIGTSYSTATNWAGSLVISSTFLTMLQKITPPGTFGLFAALSFVSWIFVWFCYPELSGLELEETQQILTGGFNIKASTILAKKRKQLHNVEAAVNFKPTINEIIED</sequence>
<dbReference type="SUPFAM" id="SSF103473">
    <property type="entry name" value="MFS general substrate transporter"/>
    <property type="match status" value="1"/>
</dbReference>
<evidence type="ECO:0000256" key="5">
    <source>
        <dbReference type="ARBA" id="ARBA00022989"/>
    </source>
</evidence>
<dbReference type="InterPro" id="IPR003663">
    <property type="entry name" value="Sugar/inositol_transpt"/>
</dbReference>
<evidence type="ECO:0000256" key="2">
    <source>
        <dbReference type="ARBA" id="ARBA00010992"/>
    </source>
</evidence>
<dbReference type="InterPro" id="IPR020846">
    <property type="entry name" value="MFS_dom"/>
</dbReference>
<dbReference type="AlphaFoldDB" id="A0A9P8PYW9"/>
<dbReference type="FunFam" id="1.20.1250.20:FF:000073">
    <property type="entry name" value="MFS myo-inositol transporter, putative"/>
    <property type="match status" value="1"/>
</dbReference>
<feature type="region of interest" description="Disordered" evidence="9">
    <location>
        <begin position="27"/>
        <end position="54"/>
    </location>
</feature>
<dbReference type="NCBIfam" id="TIGR00879">
    <property type="entry name" value="SP"/>
    <property type="match status" value="1"/>
</dbReference>
<feature type="transmembrane region" description="Helical" evidence="10">
    <location>
        <begin position="157"/>
        <end position="177"/>
    </location>
</feature>
<protein>
    <recommendedName>
        <fullName evidence="11">Major facilitator superfamily (MFS) profile domain-containing protein</fullName>
    </recommendedName>
</protein>
<dbReference type="InterPro" id="IPR036259">
    <property type="entry name" value="MFS_trans_sf"/>
</dbReference>
<dbReference type="PROSITE" id="PS00217">
    <property type="entry name" value="SUGAR_TRANSPORT_2"/>
    <property type="match status" value="1"/>
</dbReference>
<feature type="transmembrane region" description="Helical" evidence="10">
    <location>
        <begin position="331"/>
        <end position="349"/>
    </location>
</feature>
<evidence type="ECO:0000256" key="3">
    <source>
        <dbReference type="ARBA" id="ARBA00022448"/>
    </source>
</evidence>
<comment type="catalytic activity">
    <reaction evidence="7">
        <text>myo-inositol(out) + H(+)(out) = myo-inositol(in) + H(+)(in)</text>
        <dbReference type="Rhea" id="RHEA:60364"/>
        <dbReference type="ChEBI" id="CHEBI:15378"/>
        <dbReference type="ChEBI" id="CHEBI:17268"/>
    </reaction>
</comment>
<keyword evidence="4 10" id="KW-0812">Transmembrane</keyword>
<dbReference type="Gene3D" id="1.20.1250.20">
    <property type="entry name" value="MFS general substrate transporter like domains"/>
    <property type="match status" value="1"/>
</dbReference>
<evidence type="ECO:0000256" key="10">
    <source>
        <dbReference type="SAM" id="Phobius"/>
    </source>
</evidence>
<evidence type="ECO:0000256" key="8">
    <source>
        <dbReference type="RuleBase" id="RU003346"/>
    </source>
</evidence>
<feature type="compositionally biased region" description="Polar residues" evidence="9">
    <location>
        <begin position="40"/>
        <end position="54"/>
    </location>
</feature>
<dbReference type="PROSITE" id="PS00216">
    <property type="entry name" value="SUGAR_TRANSPORT_1"/>
    <property type="match status" value="2"/>
</dbReference>
<dbReference type="GO" id="GO:0016020">
    <property type="term" value="C:membrane"/>
    <property type="evidence" value="ECO:0007669"/>
    <property type="project" value="UniProtKB-SubCell"/>
</dbReference>
<feature type="transmembrane region" description="Helical" evidence="10">
    <location>
        <begin position="81"/>
        <end position="98"/>
    </location>
</feature>
<dbReference type="PANTHER" id="PTHR48020:SF12">
    <property type="entry name" value="PROTON MYO-INOSITOL COTRANSPORTER"/>
    <property type="match status" value="1"/>
</dbReference>
<keyword evidence="5 10" id="KW-1133">Transmembrane helix</keyword>
<feature type="transmembrane region" description="Helical" evidence="10">
    <location>
        <begin position="509"/>
        <end position="527"/>
    </location>
</feature>
<comment type="caution">
    <text evidence="12">The sequence shown here is derived from an EMBL/GenBank/DDBJ whole genome shotgun (WGS) entry which is preliminary data.</text>
</comment>
<dbReference type="EMBL" id="JAEUBG010004595">
    <property type="protein sequence ID" value="KAH3681107.1"/>
    <property type="molecule type" value="Genomic_DNA"/>
</dbReference>
<dbReference type="CDD" id="cd17360">
    <property type="entry name" value="MFS_HMIT_like"/>
    <property type="match status" value="1"/>
</dbReference>
<dbReference type="GO" id="GO:0005366">
    <property type="term" value="F:myo-inositol:proton symporter activity"/>
    <property type="evidence" value="ECO:0007669"/>
    <property type="project" value="TreeGrafter"/>
</dbReference>
<keyword evidence="13" id="KW-1185">Reference proteome</keyword>
<feature type="transmembrane region" description="Helical" evidence="10">
    <location>
        <begin position="212"/>
        <end position="234"/>
    </location>
</feature>
<dbReference type="InterPro" id="IPR050814">
    <property type="entry name" value="Myo-inositol_Transporter"/>
</dbReference>
<feature type="transmembrane region" description="Helical" evidence="10">
    <location>
        <begin position="397"/>
        <end position="419"/>
    </location>
</feature>
<dbReference type="PROSITE" id="PS50850">
    <property type="entry name" value="MFS"/>
    <property type="match status" value="1"/>
</dbReference>
<dbReference type="GO" id="GO:1904679">
    <property type="term" value="P:myo-inositol import across plasma membrane"/>
    <property type="evidence" value="ECO:0007669"/>
    <property type="project" value="TreeGrafter"/>
</dbReference>
<evidence type="ECO:0000313" key="13">
    <source>
        <dbReference type="Proteomes" id="UP000774326"/>
    </source>
</evidence>
<evidence type="ECO:0000256" key="7">
    <source>
        <dbReference type="ARBA" id="ARBA00049119"/>
    </source>
</evidence>
<keyword evidence="3 8" id="KW-0813">Transport</keyword>
<dbReference type="PRINTS" id="PR00171">
    <property type="entry name" value="SUGRTRNSPORT"/>
</dbReference>
<feature type="transmembrane region" description="Helical" evidence="10">
    <location>
        <begin position="126"/>
        <end position="145"/>
    </location>
</feature>
<proteinExistence type="inferred from homology"/>
<comment type="similarity">
    <text evidence="2 8">Belongs to the major facilitator superfamily. Sugar transporter (TC 2.A.1.1) family.</text>
</comment>
<dbReference type="Pfam" id="PF00083">
    <property type="entry name" value="Sugar_tr"/>
    <property type="match status" value="1"/>
</dbReference>
<feature type="transmembrane region" description="Helical" evidence="10">
    <location>
        <begin position="369"/>
        <end position="390"/>
    </location>
</feature>
<evidence type="ECO:0000256" key="6">
    <source>
        <dbReference type="ARBA" id="ARBA00023136"/>
    </source>
</evidence>
<comment type="subcellular location">
    <subcellularLocation>
        <location evidence="1">Membrane</location>
        <topology evidence="1">Multi-pass membrane protein</topology>
    </subcellularLocation>
</comment>
<feature type="transmembrane region" description="Helical" evidence="10">
    <location>
        <begin position="183"/>
        <end position="200"/>
    </location>
</feature>
<evidence type="ECO:0000256" key="4">
    <source>
        <dbReference type="ARBA" id="ARBA00022692"/>
    </source>
</evidence>
<gene>
    <name evidence="12" type="ORF">WICPIJ_007939</name>
</gene>
<feature type="transmembrane region" description="Helical" evidence="10">
    <location>
        <begin position="240"/>
        <end position="262"/>
    </location>
</feature>
<dbReference type="PANTHER" id="PTHR48020">
    <property type="entry name" value="PROTON MYO-INOSITOL COTRANSPORTER"/>
    <property type="match status" value="1"/>
</dbReference>
<dbReference type="Proteomes" id="UP000774326">
    <property type="component" value="Unassembled WGS sequence"/>
</dbReference>
<organism evidence="12 13">
    <name type="scientific">Wickerhamomyces pijperi</name>
    <name type="common">Yeast</name>
    <name type="synonym">Pichia pijperi</name>
    <dbReference type="NCBI Taxonomy" id="599730"/>
    <lineage>
        <taxon>Eukaryota</taxon>
        <taxon>Fungi</taxon>
        <taxon>Dikarya</taxon>
        <taxon>Ascomycota</taxon>
        <taxon>Saccharomycotina</taxon>
        <taxon>Saccharomycetes</taxon>
        <taxon>Phaffomycetales</taxon>
        <taxon>Wickerhamomycetaceae</taxon>
        <taxon>Wickerhamomyces</taxon>
    </lineage>
</organism>
<feature type="domain" description="Major facilitator superfamily (MFS) profile" evidence="11">
    <location>
        <begin position="85"/>
        <end position="531"/>
    </location>
</feature>
<reference evidence="12" key="2">
    <citation type="submission" date="2021-01" db="EMBL/GenBank/DDBJ databases">
        <authorList>
            <person name="Schikora-Tamarit M.A."/>
        </authorList>
    </citation>
    <scope>NUCLEOTIDE SEQUENCE</scope>
    <source>
        <strain evidence="12">CBS2887</strain>
    </source>
</reference>
<evidence type="ECO:0000259" key="11">
    <source>
        <dbReference type="PROSITE" id="PS50850"/>
    </source>
</evidence>
<dbReference type="InterPro" id="IPR005828">
    <property type="entry name" value="MFS_sugar_transport-like"/>
</dbReference>
<keyword evidence="6 10" id="KW-0472">Membrane</keyword>
<evidence type="ECO:0000313" key="12">
    <source>
        <dbReference type="EMBL" id="KAH3681107.1"/>
    </source>
</evidence>
<dbReference type="InterPro" id="IPR005829">
    <property type="entry name" value="Sugar_transporter_CS"/>
</dbReference>
<feature type="transmembrane region" description="Helical" evidence="10">
    <location>
        <begin position="439"/>
        <end position="463"/>
    </location>
</feature>
<accession>A0A9P8PYW9</accession>
<reference evidence="12" key="1">
    <citation type="journal article" date="2021" name="Open Biol.">
        <title>Shared evolutionary footprints suggest mitochondrial oxidative damage underlies multiple complex I losses in fungi.</title>
        <authorList>
            <person name="Schikora-Tamarit M.A."/>
            <person name="Marcet-Houben M."/>
            <person name="Nosek J."/>
            <person name="Gabaldon T."/>
        </authorList>
    </citation>
    <scope>NUCLEOTIDE SEQUENCE</scope>
    <source>
        <strain evidence="12">CBS2887</strain>
    </source>
</reference>
<name>A0A9P8PYW9_WICPI</name>
<dbReference type="OrthoDB" id="6339427at2759"/>
<evidence type="ECO:0000256" key="1">
    <source>
        <dbReference type="ARBA" id="ARBA00004141"/>
    </source>
</evidence>